<protein>
    <submittedName>
        <fullName evidence="2">Uncharacterized protein</fullName>
    </submittedName>
</protein>
<feature type="compositionally biased region" description="Low complexity" evidence="1">
    <location>
        <begin position="13"/>
        <end position="30"/>
    </location>
</feature>
<dbReference type="GO" id="GO:0005739">
    <property type="term" value="C:mitochondrion"/>
    <property type="evidence" value="ECO:0007669"/>
    <property type="project" value="InterPro"/>
</dbReference>
<evidence type="ECO:0000313" key="3">
    <source>
        <dbReference type="Proteomes" id="UP000322245"/>
    </source>
</evidence>
<feature type="region of interest" description="Disordered" evidence="1">
    <location>
        <begin position="1"/>
        <end position="51"/>
    </location>
</feature>
<dbReference type="EMBL" id="NIDF01000200">
    <property type="protein sequence ID" value="TYJ51686.1"/>
    <property type="molecule type" value="Genomic_DNA"/>
</dbReference>
<dbReference type="PANTHER" id="PTHR42100">
    <property type="entry name" value="OXIDOREDUCTASE 178 KDA SUBUNIT, PUTATIVE (AFU_ORTHOLOGUE AFUA_8G04320)-RELATED"/>
    <property type="match status" value="1"/>
</dbReference>
<dbReference type="Proteomes" id="UP000322245">
    <property type="component" value="Unassembled WGS sequence"/>
</dbReference>
<dbReference type="InterPro" id="IPR034444">
    <property type="entry name" value="Nuo17.8"/>
</dbReference>
<keyword evidence="3" id="KW-1185">Reference proteome</keyword>
<gene>
    <name evidence="2" type="ORF">B9479_007736</name>
</gene>
<accession>A0A5D3APT7</accession>
<name>A0A5D3APT7_9TREE</name>
<dbReference type="PANTHER" id="PTHR42100:SF1">
    <property type="entry name" value="OXIDOREDUCTASE 178 KDA SUBUNIT, PUTATIVE (AFU_ORTHOLOGUE AFUA_8G04320)-RELATED"/>
    <property type="match status" value="1"/>
</dbReference>
<reference evidence="2 3" key="1">
    <citation type="submission" date="2017-05" db="EMBL/GenBank/DDBJ databases">
        <title>The Genome Sequence of Tsuchiyaea wingfieldii DSM 27421.</title>
        <authorList>
            <person name="Cuomo C."/>
            <person name="Passer A."/>
            <person name="Billmyre B."/>
            <person name="Heitman J."/>
        </authorList>
    </citation>
    <scope>NUCLEOTIDE SEQUENCE [LARGE SCALE GENOMIC DNA]</scope>
    <source>
        <strain evidence="2 3">DSM 27421</strain>
    </source>
</reference>
<sequence>MSLRPLLRQTQMRSGSGSVGVRSIQSSGARRGAHGAHGDGGEEGEGESDTYTKESFLNPKWRNALLLLTTSLLLLPHLPAPSKSHLSPSLSPEAFQAARRDVEGELPWLTRWFVRETEKAEVWRERADRHLELEKERADGRLLVQEAERPRVLRMRYPSRFEQASPFNIPVGSQVDLSDLKVRPAE</sequence>
<proteinExistence type="predicted"/>
<organism evidence="2 3">
    <name type="scientific">Cryptococcus floricola</name>
    <dbReference type="NCBI Taxonomy" id="2591691"/>
    <lineage>
        <taxon>Eukaryota</taxon>
        <taxon>Fungi</taxon>
        <taxon>Dikarya</taxon>
        <taxon>Basidiomycota</taxon>
        <taxon>Agaricomycotina</taxon>
        <taxon>Tremellomycetes</taxon>
        <taxon>Tremellales</taxon>
        <taxon>Cryptococcaceae</taxon>
        <taxon>Cryptococcus</taxon>
    </lineage>
</organism>
<dbReference type="AlphaFoldDB" id="A0A5D3APT7"/>
<evidence type="ECO:0000313" key="2">
    <source>
        <dbReference type="EMBL" id="TYJ51686.1"/>
    </source>
</evidence>
<comment type="caution">
    <text evidence="2">The sequence shown here is derived from an EMBL/GenBank/DDBJ whole genome shotgun (WGS) entry which is preliminary data.</text>
</comment>
<evidence type="ECO:0000256" key="1">
    <source>
        <dbReference type="SAM" id="MobiDB-lite"/>
    </source>
</evidence>